<evidence type="ECO:0000313" key="2">
    <source>
        <dbReference type="Proteomes" id="UP000626109"/>
    </source>
</evidence>
<protein>
    <submittedName>
        <fullName evidence="1">Uncharacterized protein</fullName>
    </submittedName>
</protein>
<proteinExistence type="predicted"/>
<reference evidence="1" key="1">
    <citation type="submission" date="2021-02" db="EMBL/GenBank/DDBJ databases">
        <authorList>
            <person name="Dougan E. K."/>
            <person name="Rhodes N."/>
            <person name="Thang M."/>
            <person name="Chan C."/>
        </authorList>
    </citation>
    <scope>NUCLEOTIDE SEQUENCE</scope>
</reference>
<organism evidence="1 2">
    <name type="scientific">Polarella glacialis</name>
    <name type="common">Dinoflagellate</name>
    <dbReference type="NCBI Taxonomy" id="89957"/>
    <lineage>
        <taxon>Eukaryota</taxon>
        <taxon>Sar</taxon>
        <taxon>Alveolata</taxon>
        <taxon>Dinophyceae</taxon>
        <taxon>Suessiales</taxon>
        <taxon>Suessiaceae</taxon>
        <taxon>Polarella</taxon>
    </lineage>
</organism>
<evidence type="ECO:0000313" key="1">
    <source>
        <dbReference type="EMBL" id="CAE8673039.1"/>
    </source>
</evidence>
<gene>
    <name evidence="1" type="ORF">PGLA2088_LOCUS18347</name>
</gene>
<accession>A0A813JCJ9</accession>
<comment type="caution">
    <text evidence="1">The sequence shown here is derived from an EMBL/GenBank/DDBJ whole genome shotgun (WGS) entry which is preliminary data.</text>
</comment>
<dbReference type="Proteomes" id="UP000626109">
    <property type="component" value="Unassembled WGS sequence"/>
</dbReference>
<sequence length="569" mass="62342">MLVQLPRDAQDPAGFCARVGLLQRAAGEGVPVPGPPVLWLAPRAVQLRRPLGPPLSQGLPHAPLWWAGEQWREFGAAPVAAAHAQAHAAYVPRRFEPPWRCGSVLLRPSEAPLEAGPQEVGAQEGGSGVLRLLKVLLCERQGRLWTKPATGGEWSECPYEIEFHLARTEALELRGGDRYVFLFRGRGGGGGGIDSVLFYGPARNQWAPLPTARPTATGNLGEVRWQGLRGPKPAPGPLKAWVLDATADYLVLLAPVSRDGLQRGNAAQDVHSALHFLGIDGKEVVHHLPCHSAHLMVQRYDKYLLFVKDFDEDAGDEASHMRDDNLPEFANTAAWLLAVEDVAVPPMPVFLPFEHAEWTGQPWSLVLARGSVEVSPQELRLDTAPRIYLLEEGPVMRLWCTRRVDDLMDSVHHRHTLDGFEVFRHVLSFSPLLWTEIEVGGEEDLPGNWLLWSPDLRHALRIAAAGAGNGKMGVWRCGVAFAGEPERLKASQWQALKLAPASFTHSCPVESIPLGRGAGWLGPSLPAEDARRSRVTGLPCFPALVQSDSYELHPCGRDAAHLPPLMVLR</sequence>
<dbReference type="AlphaFoldDB" id="A0A813JCJ9"/>
<dbReference type="EMBL" id="CAJNNW010024533">
    <property type="protein sequence ID" value="CAE8673039.1"/>
    <property type="molecule type" value="Genomic_DNA"/>
</dbReference>
<name>A0A813JCJ9_POLGL</name>